<evidence type="ECO:0000256" key="2">
    <source>
        <dbReference type="ARBA" id="ARBA00023125"/>
    </source>
</evidence>
<dbReference type="PANTHER" id="PTHR30055">
    <property type="entry name" value="HTH-TYPE TRANSCRIPTIONAL REGULATOR RUTR"/>
    <property type="match status" value="1"/>
</dbReference>
<evidence type="ECO:0000259" key="6">
    <source>
        <dbReference type="PROSITE" id="PS50977"/>
    </source>
</evidence>
<proteinExistence type="predicted"/>
<accession>G7CMC5</accession>
<feature type="DNA-binding region" description="H-T-H motif" evidence="4">
    <location>
        <begin position="53"/>
        <end position="72"/>
    </location>
</feature>
<name>G7CMC5_MYCT3</name>
<dbReference type="GO" id="GO:0003700">
    <property type="term" value="F:DNA-binding transcription factor activity"/>
    <property type="evidence" value="ECO:0007669"/>
    <property type="project" value="TreeGrafter"/>
</dbReference>
<dbReference type="Proteomes" id="UP000004915">
    <property type="component" value="Unassembled WGS sequence"/>
</dbReference>
<keyword evidence="2 4" id="KW-0238">DNA-binding</keyword>
<evidence type="ECO:0000256" key="1">
    <source>
        <dbReference type="ARBA" id="ARBA00023015"/>
    </source>
</evidence>
<dbReference type="Gene3D" id="1.10.357.10">
    <property type="entry name" value="Tetracycline Repressor, domain 2"/>
    <property type="match status" value="1"/>
</dbReference>
<dbReference type="SUPFAM" id="SSF46689">
    <property type="entry name" value="Homeodomain-like"/>
    <property type="match status" value="1"/>
</dbReference>
<gene>
    <name evidence="7" type="ORF">KEK_20858</name>
</gene>
<dbReference type="InterPro" id="IPR050109">
    <property type="entry name" value="HTH-type_TetR-like_transc_reg"/>
</dbReference>
<evidence type="ECO:0000256" key="5">
    <source>
        <dbReference type="SAM" id="MobiDB-lite"/>
    </source>
</evidence>
<dbReference type="InterPro" id="IPR001647">
    <property type="entry name" value="HTH_TetR"/>
</dbReference>
<protein>
    <submittedName>
        <fullName evidence="7">Transcriptional regulator</fullName>
    </submittedName>
</protein>
<organism evidence="7 8">
    <name type="scientific">Mycolicibacterium thermoresistibile (strain ATCC 19527 / DSM 44167 / CIP 105390 / JCM 6362 / NCTC 10409 / 316)</name>
    <name type="common">Mycobacterium thermoresistibile</name>
    <dbReference type="NCBI Taxonomy" id="1078020"/>
    <lineage>
        <taxon>Bacteria</taxon>
        <taxon>Bacillati</taxon>
        <taxon>Actinomycetota</taxon>
        <taxon>Actinomycetes</taxon>
        <taxon>Mycobacteriales</taxon>
        <taxon>Mycobacteriaceae</taxon>
        <taxon>Mycolicibacterium</taxon>
    </lineage>
</organism>
<evidence type="ECO:0000313" key="8">
    <source>
        <dbReference type="Proteomes" id="UP000004915"/>
    </source>
</evidence>
<evidence type="ECO:0000313" key="7">
    <source>
        <dbReference type="EMBL" id="EHI10833.1"/>
    </source>
</evidence>
<dbReference type="AlphaFoldDB" id="G7CMC5"/>
<dbReference type="PATRIC" id="fig|1078020.3.peg.4124"/>
<dbReference type="PANTHER" id="PTHR30055:SF234">
    <property type="entry name" value="HTH-TYPE TRANSCRIPTIONAL REGULATOR BETI"/>
    <property type="match status" value="1"/>
</dbReference>
<dbReference type="GO" id="GO:0000976">
    <property type="term" value="F:transcription cis-regulatory region binding"/>
    <property type="evidence" value="ECO:0007669"/>
    <property type="project" value="TreeGrafter"/>
</dbReference>
<dbReference type="EMBL" id="AGVE01000051">
    <property type="protein sequence ID" value="EHI10833.1"/>
    <property type="molecule type" value="Genomic_DNA"/>
</dbReference>
<comment type="caution">
    <text evidence="7">The sequence shown here is derived from an EMBL/GenBank/DDBJ whole genome shotgun (WGS) entry which is preliminary data.</text>
</comment>
<feature type="domain" description="HTH tetR-type" evidence="6">
    <location>
        <begin position="30"/>
        <end position="90"/>
    </location>
</feature>
<dbReference type="RefSeq" id="WP_003927631.1">
    <property type="nucleotide sequence ID" value="NZ_AGVE01000051.1"/>
</dbReference>
<feature type="region of interest" description="Disordered" evidence="5">
    <location>
        <begin position="1"/>
        <end position="29"/>
    </location>
</feature>
<reference evidence="7 8" key="1">
    <citation type="submission" date="2011-11" db="EMBL/GenBank/DDBJ databases">
        <authorList>
            <consortium name="Tuberculosis Structural Genomics Consortium"/>
            <person name="Ioerger T.R."/>
        </authorList>
    </citation>
    <scope>NUCLEOTIDE SEQUENCE [LARGE SCALE GENOMIC DNA]</scope>
    <source>
        <strain evidence="8">ATCC 19527 / DSM 44167 / CIP 105390 / JCM 6362 / NCTC 10409 / 316</strain>
    </source>
</reference>
<dbReference type="eggNOG" id="COG1309">
    <property type="taxonomic scope" value="Bacteria"/>
</dbReference>
<keyword evidence="1" id="KW-0805">Transcription regulation</keyword>
<sequence length="228" mass="24558">MPGVSVLKSPGGPPGARPAEVPRRANRRGQATRENMLEAALAALATGDPGAVSANRIAKQIGVTWGAVKYQFGDIDGLWAAVLRRTAERRAGVIGRHDAGAPLRERVAGIIDMLYDGLTASDSRAIENLRAALPRDRAELERLYPRTAAELSSWGEGWLQTCQQAFADLDVDPERVAEVASFIPGAMRGITSERQLGTYIDLELARRGLTNAIVSYLEDRGPGEKSNQ</sequence>
<keyword evidence="8" id="KW-1185">Reference proteome</keyword>
<dbReference type="InterPro" id="IPR009057">
    <property type="entry name" value="Homeodomain-like_sf"/>
</dbReference>
<keyword evidence="3" id="KW-0804">Transcription</keyword>
<evidence type="ECO:0000256" key="3">
    <source>
        <dbReference type="ARBA" id="ARBA00023163"/>
    </source>
</evidence>
<dbReference type="PROSITE" id="PS50977">
    <property type="entry name" value="HTH_TETR_2"/>
    <property type="match status" value="1"/>
</dbReference>
<evidence type="ECO:0000256" key="4">
    <source>
        <dbReference type="PROSITE-ProRule" id="PRU00335"/>
    </source>
</evidence>